<feature type="signal peptide" evidence="3">
    <location>
        <begin position="1"/>
        <end position="20"/>
    </location>
</feature>
<evidence type="ECO:0000313" key="7">
    <source>
        <dbReference type="Proteomes" id="UP001369815"/>
    </source>
</evidence>
<dbReference type="SUPFAM" id="SSF53474">
    <property type="entry name" value="alpha/beta-Hydrolases"/>
    <property type="match status" value="1"/>
</dbReference>
<gene>
    <name evidence="6" type="ORF">Daesc_005101</name>
</gene>
<evidence type="ECO:0000256" key="3">
    <source>
        <dbReference type="SAM" id="SignalP"/>
    </source>
</evidence>
<accession>A0AAX6MK82</accession>
<sequence length="519" mass="55548">MGRSLVLTQAFLALATLSSALTVNIPGVPPLKLTGSKLHSRRSVKSNTTDSISWGPCPDSFPSNVTCATYTVPLDWEHPEGNETIELGMVRIEARDKDNRIGNLFVNPGGPGGQATNLVTSLAMAPYAVDPQILDRFDVIGLDPRGVGLSTPVQCDTAAYNKRITWFPKTQGEYDALVKYNKDLGESCRAKTGRLIDFVDTISAVRDHEAVRKALGGEKASFLGLSYGTQLFSQYAELFPEGIRALVLDGNLQHSQSESSNLLIESSAYEATLKKFFVWCAAASKDKCPLSGQDVRAKYESILARAAKSPIPAPGCDDKTCRSNVTEEDIRFSIQPYLISPGSWPSLGKAIAAADEDDDATLISQQQPLVTGDAYEDSSLLAGTAIACQDWTHASLSLASVRAKATLGRTFTPLTGAACQSYKIQTSCIGWPAPLSNPPKPVSYKGSTKLLMLQSTFDPSTSYAWGLGLHAEIGDDRSVLLTRNGTGHTSYLLGGETTAAANAYLVNLTLPEPGSVLQS</sequence>
<dbReference type="InterPro" id="IPR000073">
    <property type="entry name" value="AB_hydrolase_1"/>
</dbReference>
<dbReference type="Proteomes" id="UP001369815">
    <property type="component" value="Unassembled WGS sequence"/>
</dbReference>
<dbReference type="Pfam" id="PF00561">
    <property type="entry name" value="Abhydrolase_1"/>
    <property type="match status" value="1"/>
</dbReference>
<name>A0AAX6MK82_9PEZI</name>
<evidence type="ECO:0000259" key="4">
    <source>
        <dbReference type="Pfam" id="PF00561"/>
    </source>
</evidence>
<feature type="domain" description="Peptidase S33 tripeptidyl aminopeptidase-like C-terminal" evidence="5">
    <location>
        <begin position="423"/>
        <end position="515"/>
    </location>
</feature>
<evidence type="ECO:0000259" key="5">
    <source>
        <dbReference type="Pfam" id="PF08386"/>
    </source>
</evidence>
<dbReference type="InterPro" id="IPR029058">
    <property type="entry name" value="AB_hydrolase_fold"/>
</dbReference>
<proteinExistence type="inferred from homology"/>
<comment type="similarity">
    <text evidence="1">Belongs to the peptidase S33 family.</text>
</comment>
<evidence type="ECO:0000256" key="1">
    <source>
        <dbReference type="ARBA" id="ARBA00010088"/>
    </source>
</evidence>
<dbReference type="Gene3D" id="3.40.50.1820">
    <property type="entry name" value="alpha/beta hydrolase"/>
    <property type="match status" value="1"/>
</dbReference>
<dbReference type="AlphaFoldDB" id="A0AAX6MK82"/>
<dbReference type="GO" id="GO:0016787">
    <property type="term" value="F:hydrolase activity"/>
    <property type="evidence" value="ECO:0007669"/>
    <property type="project" value="UniProtKB-KW"/>
</dbReference>
<protein>
    <recommendedName>
        <fullName evidence="8">AB hydrolase-1 domain-containing protein</fullName>
    </recommendedName>
</protein>
<evidence type="ECO:0000313" key="6">
    <source>
        <dbReference type="EMBL" id="KAK6952807.1"/>
    </source>
</evidence>
<dbReference type="InterPro" id="IPR051601">
    <property type="entry name" value="Serine_prot/Carboxylest_S33"/>
</dbReference>
<evidence type="ECO:0000256" key="2">
    <source>
        <dbReference type="ARBA" id="ARBA00022801"/>
    </source>
</evidence>
<feature type="chain" id="PRO_5043646349" description="AB hydrolase-1 domain-containing protein" evidence="3">
    <location>
        <begin position="21"/>
        <end position="519"/>
    </location>
</feature>
<dbReference type="EMBL" id="JBANMG010000005">
    <property type="protein sequence ID" value="KAK6952807.1"/>
    <property type="molecule type" value="Genomic_DNA"/>
</dbReference>
<dbReference type="PANTHER" id="PTHR43248">
    <property type="entry name" value="2-SUCCINYL-6-HYDROXY-2,4-CYCLOHEXADIENE-1-CARBOXYLATE SYNTHASE"/>
    <property type="match status" value="1"/>
</dbReference>
<organism evidence="6 7">
    <name type="scientific">Daldinia eschscholtzii</name>
    <dbReference type="NCBI Taxonomy" id="292717"/>
    <lineage>
        <taxon>Eukaryota</taxon>
        <taxon>Fungi</taxon>
        <taxon>Dikarya</taxon>
        <taxon>Ascomycota</taxon>
        <taxon>Pezizomycotina</taxon>
        <taxon>Sordariomycetes</taxon>
        <taxon>Xylariomycetidae</taxon>
        <taxon>Xylariales</taxon>
        <taxon>Hypoxylaceae</taxon>
        <taxon>Daldinia</taxon>
    </lineage>
</organism>
<dbReference type="PANTHER" id="PTHR43248:SF30">
    <property type="entry name" value="AB HYDROLASE-1 DOMAIN-CONTAINING PROTEIN"/>
    <property type="match status" value="1"/>
</dbReference>
<reference evidence="6 7" key="1">
    <citation type="journal article" date="2024" name="Front Chem Biol">
        <title>Unveiling the potential of Daldinia eschscholtzii MFLUCC 19-0629 through bioactivity and bioinformatics studies for enhanced sustainable agriculture production.</title>
        <authorList>
            <person name="Brooks S."/>
            <person name="Weaver J.A."/>
            <person name="Klomchit A."/>
            <person name="Alharthi S.A."/>
            <person name="Onlamun T."/>
            <person name="Nurani R."/>
            <person name="Vong T.K."/>
            <person name="Alberti F."/>
            <person name="Greco C."/>
        </authorList>
    </citation>
    <scope>NUCLEOTIDE SEQUENCE [LARGE SCALE GENOMIC DNA]</scope>
    <source>
        <strain evidence="6">MFLUCC 19-0629</strain>
    </source>
</reference>
<dbReference type="Pfam" id="PF08386">
    <property type="entry name" value="Abhydrolase_4"/>
    <property type="match status" value="1"/>
</dbReference>
<feature type="domain" description="AB hydrolase-1" evidence="4">
    <location>
        <begin position="104"/>
        <end position="254"/>
    </location>
</feature>
<keyword evidence="3" id="KW-0732">Signal</keyword>
<keyword evidence="2" id="KW-0378">Hydrolase</keyword>
<keyword evidence="7" id="KW-1185">Reference proteome</keyword>
<dbReference type="InterPro" id="IPR013595">
    <property type="entry name" value="Pept_S33_TAP-like_C"/>
</dbReference>
<evidence type="ECO:0008006" key="8">
    <source>
        <dbReference type="Google" id="ProtNLM"/>
    </source>
</evidence>
<comment type="caution">
    <text evidence="6">The sequence shown here is derived from an EMBL/GenBank/DDBJ whole genome shotgun (WGS) entry which is preliminary data.</text>
</comment>